<comment type="caution">
    <text evidence="2">The sequence shown here is derived from an EMBL/GenBank/DDBJ whole genome shotgun (WGS) entry which is preliminary data.</text>
</comment>
<evidence type="ECO:0000256" key="1">
    <source>
        <dbReference type="SAM" id="MobiDB-lite"/>
    </source>
</evidence>
<proteinExistence type="predicted"/>
<reference evidence="2" key="2">
    <citation type="submission" date="2021-02" db="EMBL/GenBank/DDBJ databases">
        <authorList>
            <person name="Kimball J.A."/>
            <person name="Haas M.W."/>
            <person name="Macchietto M."/>
            <person name="Kono T."/>
            <person name="Duquette J."/>
            <person name="Shao M."/>
        </authorList>
    </citation>
    <scope>NUCLEOTIDE SEQUENCE</scope>
    <source>
        <tissue evidence="2">Fresh leaf tissue</tissue>
    </source>
</reference>
<organism evidence="2 3">
    <name type="scientific">Zizania palustris</name>
    <name type="common">Northern wild rice</name>
    <dbReference type="NCBI Taxonomy" id="103762"/>
    <lineage>
        <taxon>Eukaryota</taxon>
        <taxon>Viridiplantae</taxon>
        <taxon>Streptophyta</taxon>
        <taxon>Embryophyta</taxon>
        <taxon>Tracheophyta</taxon>
        <taxon>Spermatophyta</taxon>
        <taxon>Magnoliopsida</taxon>
        <taxon>Liliopsida</taxon>
        <taxon>Poales</taxon>
        <taxon>Poaceae</taxon>
        <taxon>BOP clade</taxon>
        <taxon>Oryzoideae</taxon>
        <taxon>Oryzeae</taxon>
        <taxon>Zizaniinae</taxon>
        <taxon>Zizania</taxon>
    </lineage>
</organism>
<dbReference type="Proteomes" id="UP000729402">
    <property type="component" value="Unassembled WGS sequence"/>
</dbReference>
<evidence type="ECO:0000313" key="2">
    <source>
        <dbReference type="EMBL" id="KAG8045690.1"/>
    </source>
</evidence>
<protein>
    <submittedName>
        <fullName evidence="2">Uncharacterized protein</fullName>
    </submittedName>
</protein>
<feature type="region of interest" description="Disordered" evidence="1">
    <location>
        <begin position="86"/>
        <end position="120"/>
    </location>
</feature>
<dbReference type="AlphaFoldDB" id="A0A8J5V0Y3"/>
<keyword evidence="3" id="KW-1185">Reference proteome</keyword>
<accession>A0A8J5V0Y3</accession>
<gene>
    <name evidence="2" type="ORF">GUJ93_ZPchr0008g12112</name>
</gene>
<reference evidence="2" key="1">
    <citation type="journal article" date="2021" name="bioRxiv">
        <title>Whole Genome Assembly and Annotation of Northern Wild Rice, Zizania palustris L., Supports a Whole Genome Duplication in the Zizania Genus.</title>
        <authorList>
            <person name="Haas M."/>
            <person name="Kono T."/>
            <person name="Macchietto M."/>
            <person name="Millas R."/>
            <person name="McGilp L."/>
            <person name="Shao M."/>
            <person name="Duquette J."/>
            <person name="Hirsch C.N."/>
            <person name="Kimball J."/>
        </authorList>
    </citation>
    <scope>NUCLEOTIDE SEQUENCE</scope>
    <source>
        <tissue evidence="2">Fresh leaf tissue</tissue>
    </source>
</reference>
<dbReference type="EMBL" id="JAAALK010000290">
    <property type="protein sequence ID" value="KAG8045690.1"/>
    <property type="molecule type" value="Genomic_DNA"/>
</dbReference>
<name>A0A8J5V0Y3_ZIZPA</name>
<sequence length="139" mass="14800">MGCTTSHEVFTITAGASRALSSSSSWTGRWTDPASLCRERATLIHVVANRRFAHPVCFRSLTVFGDALRHFTATALMPIIPPSGSSSVLTLPPSSAKPRQSSGNARTSSPSVADRSNGSGNLSSTLEKLSLFLQQCFPF</sequence>
<evidence type="ECO:0000313" key="3">
    <source>
        <dbReference type="Proteomes" id="UP000729402"/>
    </source>
</evidence>